<protein>
    <submittedName>
        <fullName evidence="1">Uncharacterized protein</fullName>
    </submittedName>
</protein>
<organism evidence="1 2">
    <name type="scientific">Rubus argutus</name>
    <name type="common">Southern blackberry</name>
    <dbReference type="NCBI Taxonomy" id="59490"/>
    <lineage>
        <taxon>Eukaryota</taxon>
        <taxon>Viridiplantae</taxon>
        <taxon>Streptophyta</taxon>
        <taxon>Embryophyta</taxon>
        <taxon>Tracheophyta</taxon>
        <taxon>Spermatophyta</taxon>
        <taxon>Magnoliopsida</taxon>
        <taxon>eudicotyledons</taxon>
        <taxon>Gunneridae</taxon>
        <taxon>Pentapetalae</taxon>
        <taxon>rosids</taxon>
        <taxon>fabids</taxon>
        <taxon>Rosales</taxon>
        <taxon>Rosaceae</taxon>
        <taxon>Rosoideae</taxon>
        <taxon>Rosoideae incertae sedis</taxon>
        <taxon>Rubus</taxon>
    </lineage>
</organism>
<name>A0AAW1VM93_RUBAR</name>
<sequence>MISKSSSKYVGRWEYSRGGDVGGCIPPLKYVGYNNIMLGMLLKFCKPLWKALKHSSAFRLRIFKELVPTFPWYWEGFSRLWELHCVVMVEDPELSFLLKDMIVLIVDMGGKYVGGGCGGVVNVVVVVDVVVDMEGKNLLR</sequence>
<dbReference type="EMBL" id="JBEDUW010000201">
    <property type="protein sequence ID" value="KAK9904355.1"/>
    <property type="molecule type" value="Genomic_DNA"/>
</dbReference>
<reference evidence="1 2" key="1">
    <citation type="journal article" date="2023" name="G3 (Bethesda)">
        <title>A chromosome-length genome assembly and annotation of blackberry (Rubus argutus, cv. 'Hillquist').</title>
        <authorList>
            <person name="Bruna T."/>
            <person name="Aryal R."/>
            <person name="Dudchenko O."/>
            <person name="Sargent D.J."/>
            <person name="Mead D."/>
            <person name="Buti M."/>
            <person name="Cavallini A."/>
            <person name="Hytonen T."/>
            <person name="Andres J."/>
            <person name="Pham M."/>
            <person name="Weisz D."/>
            <person name="Mascagni F."/>
            <person name="Usai G."/>
            <person name="Natali L."/>
            <person name="Bassil N."/>
            <person name="Fernandez G.E."/>
            <person name="Lomsadze A."/>
            <person name="Armour M."/>
            <person name="Olukolu B."/>
            <person name="Poorten T."/>
            <person name="Britton C."/>
            <person name="Davik J."/>
            <person name="Ashrafi H."/>
            <person name="Aiden E.L."/>
            <person name="Borodovsky M."/>
            <person name="Worthington M."/>
        </authorList>
    </citation>
    <scope>NUCLEOTIDE SEQUENCE [LARGE SCALE GENOMIC DNA]</scope>
    <source>
        <strain evidence="1">PI 553951</strain>
    </source>
</reference>
<proteinExistence type="predicted"/>
<evidence type="ECO:0000313" key="2">
    <source>
        <dbReference type="Proteomes" id="UP001457282"/>
    </source>
</evidence>
<dbReference type="AlphaFoldDB" id="A0AAW1VM93"/>
<dbReference type="Proteomes" id="UP001457282">
    <property type="component" value="Unassembled WGS sequence"/>
</dbReference>
<keyword evidence="2" id="KW-1185">Reference proteome</keyword>
<gene>
    <name evidence="1" type="ORF">M0R45_000791</name>
</gene>
<evidence type="ECO:0000313" key="1">
    <source>
        <dbReference type="EMBL" id="KAK9904355.1"/>
    </source>
</evidence>
<comment type="caution">
    <text evidence="1">The sequence shown here is derived from an EMBL/GenBank/DDBJ whole genome shotgun (WGS) entry which is preliminary data.</text>
</comment>
<accession>A0AAW1VM93</accession>